<dbReference type="EMBL" id="NGFO01000008">
    <property type="protein sequence ID" value="OUC79290.1"/>
    <property type="molecule type" value="Genomic_DNA"/>
</dbReference>
<evidence type="ECO:0000313" key="2">
    <source>
        <dbReference type="EMBL" id="OUC79290.1"/>
    </source>
</evidence>
<organism evidence="2 3">
    <name type="scientific">Gordonia lacunae</name>
    <dbReference type="NCBI Taxonomy" id="417102"/>
    <lineage>
        <taxon>Bacteria</taxon>
        <taxon>Bacillati</taxon>
        <taxon>Actinomycetota</taxon>
        <taxon>Actinomycetes</taxon>
        <taxon>Mycobacteriales</taxon>
        <taxon>Gordoniaceae</taxon>
        <taxon>Gordonia</taxon>
    </lineage>
</organism>
<reference evidence="2 3" key="1">
    <citation type="submission" date="2017-05" db="EMBL/GenBank/DDBJ databases">
        <title>Biotechnological potential of actinobacteria isolated from South African environments.</title>
        <authorList>
            <person name="Le Roes-Hill M."/>
            <person name="Prins A."/>
            <person name="Durrell K.A."/>
        </authorList>
    </citation>
    <scope>NUCLEOTIDE SEQUENCE [LARGE SCALE GENOMIC DNA]</scope>
    <source>
        <strain evidence="2">BS2</strain>
    </source>
</reference>
<keyword evidence="1" id="KW-0472">Membrane</keyword>
<accession>A0A243QD90</accession>
<evidence type="ECO:0000313" key="3">
    <source>
        <dbReference type="Proteomes" id="UP000194632"/>
    </source>
</evidence>
<evidence type="ECO:0000256" key="1">
    <source>
        <dbReference type="SAM" id="Phobius"/>
    </source>
</evidence>
<keyword evidence="1" id="KW-0812">Transmembrane</keyword>
<name>A0A243QD90_9ACTN</name>
<keyword evidence="3" id="KW-1185">Reference proteome</keyword>
<dbReference type="RefSeq" id="WP_086535078.1">
    <property type="nucleotide sequence ID" value="NZ_NGFO01000008.1"/>
</dbReference>
<dbReference type="Proteomes" id="UP000194632">
    <property type="component" value="Unassembled WGS sequence"/>
</dbReference>
<feature type="transmembrane region" description="Helical" evidence="1">
    <location>
        <begin position="35"/>
        <end position="68"/>
    </location>
</feature>
<proteinExistence type="predicted"/>
<protein>
    <submittedName>
        <fullName evidence="2">Uncharacterized protein</fullName>
    </submittedName>
</protein>
<keyword evidence="1" id="KW-1133">Transmembrane helix</keyword>
<comment type="caution">
    <text evidence="2">The sequence shown here is derived from an EMBL/GenBank/DDBJ whole genome shotgun (WGS) entry which is preliminary data.</text>
</comment>
<gene>
    <name evidence="2" type="ORF">CA982_09020</name>
</gene>
<sequence>MTTLIDVDSSHREPRAARTVDVLGVPWPAHKVHALVVAAAVALVSLVLVGSLEVTAWVSGLALLAVWWGERHLPGTAAVAPASNPPGIS</sequence>
<dbReference type="OrthoDB" id="4381308at2"/>
<dbReference type="AlphaFoldDB" id="A0A243QD90"/>